<evidence type="ECO:0000313" key="2">
    <source>
        <dbReference type="EMBL" id="KAA6358061.1"/>
    </source>
</evidence>
<reference evidence="2 3" key="1">
    <citation type="submission" date="2019-03" db="EMBL/GenBank/DDBJ databases">
        <title>Single cell metagenomics reveals metabolic interactions within the superorganism composed of flagellate Streblomastix strix and complex community of Bacteroidetes bacteria on its surface.</title>
        <authorList>
            <person name="Treitli S.C."/>
            <person name="Kolisko M."/>
            <person name="Husnik F."/>
            <person name="Keeling P."/>
            <person name="Hampl V."/>
        </authorList>
    </citation>
    <scope>NUCLEOTIDE SEQUENCE [LARGE SCALE GENOMIC DNA]</scope>
    <source>
        <strain evidence="2">ST1C</strain>
    </source>
</reference>
<gene>
    <name evidence="2" type="ORF">EZS28_046412</name>
</gene>
<dbReference type="Proteomes" id="UP000324800">
    <property type="component" value="Unassembled WGS sequence"/>
</dbReference>
<protein>
    <submittedName>
        <fullName evidence="2">Uncharacterized protein</fullName>
    </submittedName>
</protein>
<feature type="region of interest" description="Disordered" evidence="1">
    <location>
        <begin position="45"/>
        <end position="69"/>
    </location>
</feature>
<comment type="caution">
    <text evidence="2">The sequence shown here is derived from an EMBL/GenBank/DDBJ whole genome shotgun (WGS) entry which is preliminary data.</text>
</comment>
<proteinExistence type="predicted"/>
<name>A0A5J4TKN5_9EUKA</name>
<organism evidence="2 3">
    <name type="scientific">Streblomastix strix</name>
    <dbReference type="NCBI Taxonomy" id="222440"/>
    <lineage>
        <taxon>Eukaryota</taxon>
        <taxon>Metamonada</taxon>
        <taxon>Preaxostyla</taxon>
        <taxon>Oxymonadida</taxon>
        <taxon>Streblomastigidae</taxon>
        <taxon>Streblomastix</taxon>
    </lineage>
</organism>
<evidence type="ECO:0000313" key="3">
    <source>
        <dbReference type="Proteomes" id="UP000324800"/>
    </source>
</evidence>
<evidence type="ECO:0000256" key="1">
    <source>
        <dbReference type="SAM" id="MobiDB-lite"/>
    </source>
</evidence>
<accession>A0A5J4TKN5</accession>
<sequence>MNKFPLSTQSLQSTSTVCIMDKVIEPINIKGKVIYDECNGKGMMRFDEGNCDDDEEDEDQSKEQDQLKD</sequence>
<feature type="compositionally biased region" description="Acidic residues" evidence="1">
    <location>
        <begin position="49"/>
        <end position="60"/>
    </location>
</feature>
<dbReference type="EMBL" id="SNRW01030422">
    <property type="protein sequence ID" value="KAA6358061.1"/>
    <property type="molecule type" value="Genomic_DNA"/>
</dbReference>
<dbReference type="AlphaFoldDB" id="A0A5J4TKN5"/>